<evidence type="ECO:0000313" key="1">
    <source>
        <dbReference type="EMBL" id="CAJ23022.1"/>
    </source>
</evidence>
<dbReference type="AlphaFoldDB" id="Q3BVU1"/>
<dbReference type="HOGENOM" id="CLU_2653590_0_0_6"/>
<dbReference type="KEGG" id="xcv:XCV1391"/>
<evidence type="ECO:0000313" key="2">
    <source>
        <dbReference type="Proteomes" id="UP000007069"/>
    </source>
</evidence>
<protein>
    <submittedName>
        <fullName evidence="1">Putative monoxygenase</fullName>
    </submittedName>
</protein>
<gene>
    <name evidence="1" type="ordered locus">XCV1391</name>
</gene>
<accession>Q3BVU1</accession>
<name>Q3BVU1_XANE5</name>
<dbReference type="EMBL" id="AM039952">
    <property type="protein sequence ID" value="CAJ23022.1"/>
    <property type="molecule type" value="Genomic_DNA"/>
</dbReference>
<dbReference type="eggNOG" id="COG0654">
    <property type="taxonomic scope" value="Bacteria"/>
</dbReference>
<dbReference type="Proteomes" id="UP000007069">
    <property type="component" value="Chromosome"/>
</dbReference>
<organism evidence="2">
    <name type="scientific">Xanthomonas euvesicatoria pv. vesicatoria (strain 85-10)</name>
    <name type="common">Xanthomonas campestris pv. vesicatoria</name>
    <dbReference type="NCBI Taxonomy" id="316273"/>
    <lineage>
        <taxon>Bacteria</taxon>
        <taxon>Pseudomonadati</taxon>
        <taxon>Pseudomonadota</taxon>
        <taxon>Gammaproteobacteria</taxon>
        <taxon>Lysobacterales</taxon>
        <taxon>Lysobacteraceae</taxon>
        <taxon>Xanthomonas</taxon>
    </lineage>
</organism>
<proteinExistence type="predicted"/>
<reference evidence="1 2" key="1">
    <citation type="journal article" date="2005" name="J. Bacteriol.">
        <title>Insights into genome plasticity and pathogenicity of the plant pathogenic Bacterium Xanthomonas campestris pv. vesicatoria revealed by the complete genome sequence.</title>
        <authorList>
            <person name="Thieme F."/>
            <person name="Koebnik R."/>
            <person name="Bekel T."/>
            <person name="Berger C."/>
            <person name="Boch J."/>
            <person name="Buettner D."/>
            <person name="Caldana C."/>
            <person name="Gaigalat L."/>
            <person name="Goesmann A."/>
            <person name="Kay S."/>
            <person name="Kirchner O."/>
            <person name="Lanz C."/>
            <person name="Linke B."/>
            <person name="McHardy A.C."/>
            <person name="Meyer F."/>
            <person name="Mittenhuber G."/>
            <person name="Nies D.H."/>
            <person name="Niesbach-Kloesgen U."/>
            <person name="Patschkowski T."/>
            <person name="Rueckert C."/>
            <person name="Rupp O."/>
            <person name="Schneicker S."/>
            <person name="Schuster S.C."/>
            <person name="Vorhoelter F.J."/>
            <person name="Weber E."/>
            <person name="Puehler A."/>
            <person name="Bonas U."/>
            <person name="Bartels D."/>
            <person name="Kaiser O."/>
        </authorList>
    </citation>
    <scope>NUCLEOTIDE SEQUENCE [LARGE SCALE GENOMIC DNA]</scope>
    <source>
        <strain evidence="1 2">85-10</strain>
    </source>
</reference>
<sequence length="76" mass="8275">MTPLFQSERDLWAHGRDLLLRPMGRVPGGRGHMLRVLSGTQHGWFGKLALAPEFVEALARPVARLADANAEAAAQS</sequence>